<keyword evidence="1" id="KW-0732">Signal</keyword>
<evidence type="ECO:0000259" key="2">
    <source>
        <dbReference type="Pfam" id="PF06439"/>
    </source>
</evidence>
<dbReference type="InterPro" id="IPR010496">
    <property type="entry name" value="AL/BT2_dom"/>
</dbReference>
<dbReference type="Gene3D" id="1.25.10.10">
    <property type="entry name" value="Leucine-rich Repeat Variant"/>
    <property type="match status" value="3"/>
</dbReference>
<proteinExistence type="predicted"/>
<dbReference type="Pfam" id="PF06439">
    <property type="entry name" value="3keto-disac_hyd"/>
    <property type="match status" value="2"/>
</dbReference>
<evidence type="ECO:0000256" key="1">
    <source>
        <dbReference type="SAM" id="SignalP"/>
    </source>
</evidence>
<dbReference type="InterPro" id="IPR016024">
    <property type="entry name" value="ARM-type_fold"/>
</dbReference>
<dbReference type="GO" id="GO:0016787">
    <property type="term" value="F:hydrolase activity"/>
    <property type="evidence" value="ECO:0007669"/>
    <property type="project" value="InterPro"/>
</dbReference>
<evidence type="ECO:0000313" key="3">
    <source>
        <dbReference type="EMBL" id="SMO80806.1"/>
    </source>
</evidence>
<name>A0A521EA50_SACCC</name>
<feature type="signal peptide" evidence="1">
    <location>
        <begin position="1"/>
        <end position="23"/>
    </location>
</feature>
<dbReference type="Gene3D" id="2.60.120.560">
    <property type="entry name" value="Exo-inulinase, domain 1"/>
    <property type="match status" value="2"/>
</dbReference>
<dbReference type="Proteomes" id="UP000319040">
    <property type="component" value="Unassembled WGS sequence"/>
</dbReference>
<feature type="domain" description="3-keto-alpha-glucoside-1,2-lyase/3-keto-2-hydroxy-glucal hydratase" evidence="2">
    <location>
        <begin position="722"/>
        <end position="917"/>
    </location>
</feature>
<gene>
    <name evidence="3" type="ORF">SAMN06265379_10865</name>
</gene>
<dbReference type="RefSeq" id="WP_142534119.1">
    <property type="nucleotide sequence ID" value="NZ_FXTB01000008.1"/>
</dbReference>
<dbReference type="SUPFAM" id="SSF48371">
    <property type="entry name" value="ARM repeat"/>
    <property type="match status" value="2"/>
</dbReference>
<dbReference type="OrthoDB" id="9806233at2"/>
<evidence type="ECO:0000313" key="4">
    <source>
        <dbReference type="Proteomes" id="UP000319040"/>
    </source>
</evidence>
<organism evidence="3 4">
    <name type="scientific">Saccharicrinis carchari</name>
    <dbReference type="NCBI Taxonomy" id="1168039"/>
    <lineage>
        <taxon>Bacteria</taxon>
        <taxon>Pseudomonadati</taxon>
        <taxon>Bacteroidota</taxon>
        <taxon>Bacteroidia</taxon>
        <taxon>Marinilabiliales</taxon>
        <taxon>Marinilabiliaceae</taxon>
        <taxon>Saccharicrinis</taxon>
    </lineage>
</organism>
<sequence length="1123" mass="122855">MKQTFILILLSLFVLTGTQAQHAKNRSVSTVIADALAQLPADKQDKYKHTIQDLMATGEEGILNLVSRMQPPGAESNEAIEFALSGWTHNASMDESQRSLTEKAYLKALETTDVPETLAFIIRQLERIGQEESITPLTAYLQNESLSNPAAQALAAMSNPKADAALLSSLQRTKTEAIRITLVNTIGQRGYKKAEPVLLSMLKAAPSMQLEGALLMALGQTGSKASLKTLRKNAEKAGFGYDKTGATNAYVALLNRLAGQGESKTAAKEAGRLLTKATALNKQELRIAALNILMASPQSNTDVLLSKALNDAHLDYVTKALSFYINNGGHNNQLILDRLPSANPIAKTAILYWLGNQRLEAGIPAVVNALNNNDKNIQKAAISSAEKLGGPQILEGLTQLLQSNDREVISLAKEALSTYKGNMAPSLGKAFPQVGQAGKVAILQLLASRRSADQYNLVRSQLTADDTALRLAAFEALPYVVSAQNLDELFGMLESSDTPNRAAIQKAINIALSSQSPEEQLKKIQAQMENNSEKKHLYYAMLAHTGAKGALDLLMNDYSSASGESKAAVFEAFTQWPDFEAIHPLLSIARNSDESTEVIKAVDAIVNLISRSQQTGEVRTIFLREALQLAKTDRQKKEILKLLGNTGTFQALLSLEQYLDNTDLMETAAQAVMNIALNNKAYAGSVATRMLNKVSTVLNNPDAGYQRQAIKKYLDENPNQGGYVSMFNGKNLDGWQGLVGNPLTRAKMSKKELAVKQIIANKAMTKNWSVKDGTIVFDGKGANLCSVKKYGDFEMLVDWRITKGGDSGIYLRGSPQVQIWDTALVEVGAQVGSGGLYNNQKHPSIPLKVADNRVGEWNSFYIKMIGEKVTVILNGELVVDNVTMENYWDRKQPIFPIEAIELQAHGNELAFRDIYVREINTVTYAMTEEEEQEGFTALFDGSNLNHWTGNTTDYIIEEGNIVIRPSKGSGGNLYTKKEYDDFVFRFEFQLTPGANNGLGIRTPMEGDAAYVGMELQILDNTAPIYAELDDFQYHASVYGIIPAKRGYLKPVGEWNTQEVIANGDHIKITLNGTVILNGNLREATKNGTADGKEHPGLFNKKGHIGFLGHGSVVKFRNIRIKEL</sequence>
<dbReference type="InterPro" id="IPR011989">
    <property type="entry name" value="ARM-like"/>
</dbReference>
<protein>
    <submittedName>
        <fullName evidence="3">HEAT repeat</fullName>
    </submittedName>
</protein>
<accession>A0A521EA50</accession>
<feature type="domain" description="3-keto-alpha-glucoside-1,2-lyase/3-keto-2-hydroxy-glucal hydratase" evidence="2">
    <location>
        <begin position="934"/>
        <end position="1121"/>
    </location>
</feature>
<dbReference type="EMBL" id="FXTB01000008">
    <property type="protein sequence ID" value="SMO80806.1"/>
    <property type="molecule type" value="Genomic_DNA"/>
</dbReference>
<dbReference type="AlphaFoldDB" id="A0A521EA50"/>
<dbReference type="Pfam" id="PF13646">
    <property type="entry name" value="HEAT_2"/>
    <property type="match status" value="1"/>
</dbReference>
<keyword evidence="4" id="KW-1185">Reference proteome</keyword>
<reference evidence="3 4" key="1">
    <citation type="submission" date="2017-05" db="EMBL/GenBank/DDBJ databases">
        <authorList>
            <person name="Varghese N."/>
            <person name="Submissions S."/>
        </authorList>
    </citation>
    <scope>NUCLEOTIDE SEQUENCE [LARGE SCALE GENOMIC DNA]</scope>
    <source>
        <strain evidence="3 4">DSM 27040</strain>
    </source>
</reference>
<feature type="chain" id="PRO_5022216934" evidence="1">
    <location>
        <begin position="24"/>
        <end position="1123"/>
    </location>
</feature>